<reference evidence="1" key="1">
    <citation type="submission" date="2018-05" db="EMBL/GenBank/DDBJ databases">
        <authorList>
            <person name="Lanie J.A."/>
            <person name="Ng W.-L."/>
            <person name="Kazmierczak K.M."/>
            <person name="Andrzejewski T.M."/>
            <person name="Davidsen T.M."/>
            <person name="Wayne K.J."/>
            <person name="Tettelin H."/>
            <person name="Glass J.I."/>
            <person name="Rusch D."/>
            <person name="Podicherti R."/>
            <person name="Tsui H.-C.T."/>
            <person name="Winkler M.E."/>
        </authorList>
    </citation>
    <scope>NUCLEOTIDE SEQUENCE</scope>
</reference>
<name>A0A382FH14_9ZZZZ</name>
<protein>
    <recommendedName>
        <fullName evidence="2">Molybdopterin synthase catalytic subunit</fullName>
    </recommendedName>
</protein>
<dbReference type="Gene3D" id="3.90.1170.40">
    <property type="entry name" value="Molybdopterin biosynthesis MoaE subunit"/>
    <property type="match status" value="1"/>
</dbReference>
<dbReference type="CDD" id="cd00756">
    <property type="entry name" value="MoaE"/>
    <property type="match status" value="1"/>
</dbReference>
<gene>
    <name evidence="1" type="ORF">METZ01_LOCUS215220</name>
</gene>
<evidence type="ECO:0008006" key="2">
    <source>
        <dbReference type="Google" id="ProtNLM"/>
    </source>
</evidence>
<sequence length="126" mass="14383">MFDWVCKPHHGAVLTFAGTVRDNTGERRTLRLEYEAYAEMAEAKMGQVGEEIREKWGIDDVAMLHRTGTLEIGEISILIALAAPHREHAFDACAYAIDRVKQIVPVWKKEIWTDGEEEWKGKVDTK</sequence>
<evidence type="ECO:0000313" key="1">
    <source>
        <dbReference type="EMBL" id="SVB62366.1"/>
    </source>
</evidence>
<dbReference type="InterPro" id="IPR003448">
    <property type="entry name" value="Mopterin_biosynth_MoaE"/>
</dbReference>
<dbReference type="EMBL" id="UINC01049966">
    <property type="protein sequence ID" value="SVB62366.1"/>
    <property type="molecule type" value="Genomic_DNA"/>
</dbReference>
<dbReference type="AlphaFoldDB" id="A0A382FH14"/>
<organism evidence="1">
    <name type="scientific">marine metagenome</name>
    <dbReference type="NCBI Taxonomy" id="408172"/>
    <lineage>
        <taxon>unclassified sequences</taxon>
        <taxon>metagenomes</taxon>
        <taxon>ecological metagenomes</taxon>
    </lineage>
</organism>
<dbReference type="PANTHER" id="PTHR23404">
    <property type="entry name" value="MOLYBDOPTERIN SYNTHASE RELATED"/>
    <property type="match status" value="1"/>
</dbReference>
<dbReference type="GO" id="GO:0006777">
    <property type="term" value="P:Mo-molybdopterin cofactor biosynthetic process"/>
    <property type="evidence" value="ECO:0007669"/>
    <property type="project" value="InterPro"/>
</dbReference>
<dbReference type="InterPro" id="IPR036563">
    <property type="entry name" value="MoaE_sf"/>
</dbReference>
<dbReference type="SUPFAM" id="SSF54690">
    <property type="entry name" value="Molybdopterin synthase subunit MoaE"/>
    <property type="match status" value="1"/>
</dbReference>
<proteinExistence type="predicted"/>
<dbReference type="Pfam" id="PF02391">
    <property type="entry name" value="MoaE"/>
    <property type="match status" value="1"/>
</dbReference>
<accession>A0A382FH14</accession>